<dbReference type="OrthoDB" id="1646817at2"/>
<evidence type="ECO:0000259" key="1">
    <source>
        <dbReference type="Pfam" id="PF05043"/>
    </source>
</evidence>
<organism evidence="2 3">
    <name type="scientific">Erysipelothrix larvae</name>
    <dbReference type="NCBI Taxonomy" id="1514105"/>
    <lineage>
        <taxon>Bacteria</taxon>
        <taxon>Bacillati</taxon>
        <taxon>Bacillota</taxon>
        <taxon>Erysipelotrichia</taxon>
        <taxon>Erysipelotrichales</taxon>
        <taxon>Erysipelotrichaceae</taxon>
        <taxon>Erysipelothrix</taxon>
    </lineage>
</organism>
<dbReference type="Proteomes" id="UP000063781">
    <property type="component" value="Chromosome"/>
</dbReference>
<reference evidence="2 3" key="1">
    <citation type="submission" date="2015-10" db="EMBL/GenBank/DDBJ databases">
        <title>Erysipelothrix larvae sp. LV19 isolated from the larval gut of the rhinoceros beetle, Trypoxylus dichotomus.</title>
        <authorList>
            <person name="Lim S."/>
            <person name="Kim B.-C."/>
        </authorList>
    </citation>
    <scope>NUCLEOTIDE SEQUENCE [LARGE SCALE GENOMIC DNA]</scope>
    <source>
        <strain evidence="2 3">LV19</strain>
    </source>
</reference>
<dbReference type="EMBL" id="CP013213">
    <property type="protein sequence ID" value="AMC93756.1"/>
    <property type="molecule type" value="Genomic_DNA"/>
</dbReference>
<sequence>MLLNYNKKVQRIVRILESMITGDGWIAIKQLSHINDCTERTIYNDVNYLVKNWGHMIPLDISHTHIVYPKSAIGNIQYVRERILANQGITKLMKLIIEKPHNSIEFYAGQINLGVQSTRYMLSDLEKSLSLYDIELNTKTKKIYIHGDELRVRYFCATFYYLFQRCFKLEPSSVEHGVTVNYYMKNHAILSRYLRYIEQVSILRFKSGFKMKSQVVKWDLENDVNATLLEFIDTLSLEDERIKPYDKELFGTIEAMGYAIEPRDTNRVRMILAMITFMYHEIYSIKDIRINTATLFILNYSKVNCERFKSNEMRLLSVLSNFTKDAQAVMSPFLFTLDSLFPLDHEKYSSRYVIFSGTSHEHSKAVARYMDDYFPNNMYIVYDGKTELQIPRSDDLYSFCEKHRCVGIISTIGFPYKLDIPTLTVSDYFVGSDIGRIFDFINETCHQEITF</sequence>
<dbReference type="KEGG" id="erl:AOC36_07090"/>
<feature type="domain" description="Mga helix-turn-helix" evidence="1">
    <location>
        <begin position="83"/>
        <end position="160"/>
    </location>
</feature>
<evidence type="ECO:0000313" key="2">
    <source>
        <dbReference type="EMBL" id="AMC93756.1"/>
    </source>
</evidence>
<proteinExistence type="predicted"/>
<protein>
    <recommendedName>
        <fullName evidence="1">Mga helix-turn-helix domain-containing protein</fullName>
    </recommendedName>
</protein>
<dbReference type="Pfam" id="PF05043">
    <property type="entry name" value="Mga"/>
    <property type="match status" value="1"/>
</dbReference>
<accession>A0A0X8H0F3</accession>
<keyword evidence="3" id="KW-1185">Reference proteome</keyword>
<gene>
    <name evidence="2" type="ORF">AOC36_07090</name>
</gene>
<dbReference type="RefSeq" id="WP_067632838.1">
    <property type="nucleotide sequence ID" value="NZ_CP013213.1"/>
</dbReference>
<dbReference type="AlphaFoldDB" id="A0A0X8H0F3"/>
<dbReference type="InterPro" id="IPR007737">
    <property type="entry name" value="Mga_HTH"/>
</dbReference>
<evidence type="ECO:0000313" key="3">
    <source>
        <dbReference type="Proteomes" id="UP000063781"/>
    </source>
</evidence>
<name>A0A0X8H0F3_9FIRM</name>